<dbReference type="EMBL" id="NUTL01000172">
    <property type="protein sequence ID" value="PHE87144.1"/>
    <property type="molecule type" value="Genomic_DNA"/>
</dbReference>
<reference evidence="3 4" key="1">
    <citation type="submission" date="2017-09" db="EMBL/GenBank/DDBJ databases">
        <title>Large-scale bioinformatics analysis of Bacillus genomes uncovers conserved roles of natural products in bacterial physiology.</title>
        <authorList>
            <consortium name="Agbiome Team Llc"/>
            <person name="Bleich R.M."/>
            <person name="Grubbs K.J."/>
            <person name="Santa Maria K.C."/>
            <person name="Allen S.E."/>
            <person name="Farag S."/>
            <person name="Shank E.A."/>
            <person name="Bowers A."/>
        </authorList>
    </citation>
    <scope>NUCLEOTIDE SEQUENCE [LARGE SCALE GENOMIC DNA]</scope>
    <source>
        <strain evidence="3 4">AFS037265</strain>
    </source>
</reference>
<evidence type="ECO:0000313" key="5">
    <source>
        <dbReference type="Proteomes" id="UP001248134"/>
    </source>
</evidence>
<sequence>MLTTGLKFLHQNPVEQIEKMLPKDVQPVWYWVDTYNENNPDTYVGLKDPKTGAVLNAEMSTSVYGFQGSYTKKEEYLKEDLKRNSKDFMDAMKKLNENNQFNNDDVKNYYKNIKDISPKDLPIYGVVITGTTESLQQLQDAPYMKAAVRGVIVDKQ</sequence>
<dbReference type="EMBL" id="VLYX01000057">
    <property type="protein sequence ID" value="MDR4329289.1"/>
    <property type="molecule type" value="Genomic_DNA"/>
</dbReference>
<evidence type="ECO:0000313" key="2">
    <source>
        <dbReference type="EMBL" id="MDR4329289.1"/>
    </source>
</evidence>
<reference evidence="2" key="2">
    <citation type="submission" date="2019-07" db="EMBL/GenBank/DDBJ databases">
        <title>Phylogenomic Reclassification of ATCC Bacillus Strains and Various Taxa within the Genus Bacillus.</title>
        <authorList>
            <person name="Riojas M.A."/>
            <person name="Frank A.M."/>
            <person name="Fenn S.L."/>
            <person name="King S.P."/>
            <person name="Brower S.M."/>
            <person name="Hazbon M.H."/>
        </authorList>
    </citation>
    <scope>NUCLEOTIDE SEQUENCE</scope>
    <source>
        <strain evidence="2">NR-12239</strain>
    </source>
</reference>
<evidence type="ECO:0000313" key="3">
    <source>
        <dbReference type="EMBL" id="PHE87144.1"/>
    </source>
</evidence>
<dbReference type="InterPro" id="IPR025672">
    <property type="entry name" value="Sigma_reg_C_dom"/>
</dbReference>
<evidence type="ECO:0000259" key="1">
    <source>
        <dbReference type="Pfam" id="PF13791"/>
    </source>
</evidence>
<dbReference type="AlphaFoldDB" id="A0AAJ2DMG1"/>
<dbReference type="Proteomes" id="UP001248134">
    <property type="component" value="Unassembled WGS sequence"/>
</dbReference>
<dbReference type="RefSeq" id="WP_018767424.1">
    <property type="nucleotide sequence ID" value="NZ_NURT01000012.1"/>
</dbReference>
<name>A0AAJ2DMG1_9BACI</name>
<dbReference type="Proteomes" id="UP000221918">
    <property type="component" value="Unassembled WGS sequence"/>
</dbReference>
<gene>
    <name evidence="3" type="ORF">COF81_27480</name>
    <name evidence="2" type="ORF">FOS08_26535</name>
</gene>
<proteinExistence type="predicted"/>
<feature type="domain" description="Sigma factor regulator C-terminal" evidence="1">
    <location>
        <begin position="10"/>
        <end position="147"/>
    </location>
</feature>
<accession>A0AAJ2DMG1</accession>
<organism evidence="2 5">
    <name type="scientific">Bacillus pseudomycoides</name>
    <dbReference type="NCBI Taxonomy" id="64104"/>
    <lineage>
        <taxon>Bacteria</taxon>
        <taxon>Bacillati</taxon>
        <taxon>Bacillota</taxon>
        <taxon>Bacilli</taxon>
        <taxon>Bacillales</taxon>
        <taxon>Bacillaceae</taxon>
        <taxon>Bacillus</taxon>
        <taxon>Bacillus cereus group</taxon>
    </lineage>
</organism>
<protein>
    <recommendedName>
        <fullName evidence="1">Sigma factor regulator C-terminal domain-containing protein</fullName>
    </recommendedName>
</protein>
<dbReference type="Pfam" id="PF13791">
    <property type="entry name" value="Sigma_reg_C"/>
    <property type="match status" value="1"/>
</dbReference>
<evidence type="ECO:0000313" key="4">
    <source>
        <dbReference type="Proteomes" id="UP000221918"/>
    </source>
</evidence>
<comment type="caution">
    <text evidence="2">The sequence shown here is derived from an EMBL/GenBank/DDBJ whole genome shotgun (WGS) entry which is preliminary data.</text>
</comment>